<dbReference type="EMBL" id="PFFQ01000019">
    <property type="protein sequence ID" value="PIW17869.1"/>
    <property type="molecule type" value="Genomic_DNA"/>
</dbReference>
<comment type="caution">
    <text evidence="2">The sequence shown here is derived from an EMBL/GenBank/DDBJ whole genome shotgun (WGS) entry which is preliminary data.</text>
</comment>
<evidence type="ECO:0000313" key="2">
    <source>
        <dbReference type="EMBL" id="PIW17869.1"/>
    </source>
</evidence>
<accession>A0A2M7G736</accession>
<sequence length="162" mass="18014">MLTEEDPFPLAEGPVESVEPFVNPPVDSGYHPPPLEPVPFVDPFAGLVHSAEKEISELFAKIHVFPWQLVQSAHKKLMSMPSGHPLKPAQRRLLEACLNPKADALAFLKDCSLDDLGGLAQALQELGRRKMPMNPSPQLLQEQQALQYLYQIIEAECLARNL</sequence>
<name>A0A2M7G736_9BACT</name>
<dbReference type="Proteomes" id="UP000231019">
    <property type="component" value="Unassembled WGS sequence"/>
</dbReference>
<reference evidence="2 3" key="1">
    <citation type="submission" date="2017-09" db="EMBL/GenBank/DDBJ databases">
        <title>Depth-based differentiation of microbial function through sediment-hosted aquifers and enrichment of novel symbionts in the deep terrestrial subsurface.</title>
        <authorList>
            <person name="Probst A.J."/>
            <person name="Ladd B."/>
            <person name="Jarett J.K."/>
            <person name="Geller-Mcgrath D.E."/>
            <person name="Sieber C.M."/>
            <person name="Emerson J.B."/>
            <person name="Anantharaman K."/>
            <person name="Thomas B.C."/>
            <person name="Malmstrom R."/>
            <person name="Stieglmeier M."/>
            <person name="Klingl A."/>
            <person name="Woyke T."/>
            <person name="Ryan C.M."/>
            <person name="Banfield J.F."/>
        </authorList>
    </citation>
    <scope>NUCLEOTIDE SEQUENCE [LARGE SCALE GENOMIC DNA]</scope>
    <source>
        <strain evidence="2">CG17_big_fil_post_rev_8_21_14_2_50_48_46</strain>
    </source>
</reference>
<protein>
    <submittedName>
        <fullName evidence="2">Uncharacterized protein</fullName>
    </submittedName>
</protein>
<organism evidence="2 3">
    <name type="scientific">bacterium (Candidatus Blackallbacteria) CG17_big_fil_post_rev_8_21_14_2_50_48_46</name>
    <dbReference type="NCBI Taxonomy" id="2014261"/>
    <lineage>
        <taxon>Bacteria</taxon>
        <taxon>Candidatus Blackallbacteria</taxon>
    </lineage>
</organism>
<evidence type="ECO:0000256" key="1">
    <source>
        <dbReference type="SAM" id="MobiDB-lite"/>
    </source>
</evidence>
<dbReference type="AlphaFoldDB" id="A0A2M7G736"/>
<proteinExistence type="predicted"/>
<gene>
    <name evidence="2" type="ORF">COW36_07305</name>
</gene>
<feature type="region of interest" description="Disordered" evidence="1">
    <location>
        <begin position="1"/>
        <end position="25"/>
    </location>
</feature>
<evidence type="ECO:0000313" key="3">
    <source>
        <dbReference type="Proteomes" id="UP000231019"/>
    </source>
</evidence>